<feature type="transmembrane region" description="Helical" evidence="8">
    <location>
        <begin position="377"/>
        <end position="397"/>
    </location>
</feature>
<evidence type="ECO:0000256" key="5">
    <source>
        <dbReference type="ARBA" id="ARBA00022989"/>
    </source>
</evidence>
<dbReference type="HOGENOM" id="CLU_034641_3_0_11"/>
<protein>
    <submittedName>
        <fullName evidence="9">Uncharacterized protein</fullName>
    </submittedName>
</protein>
<dbReference type="InterPro" id="IPR018584">
    <property type="entry name" value="GT87"/>
</dbReference>
<comment type="caution">
    <text evidence="9">The sequence shown here is derived from an EMBL/GenBank/DDBJ whole genome shotgun (WGS) entry which is preliminary data.</text>
</comment>
<dbReference type="PATRIC" id="fig|1035195.3.peg.381"/>
<proteinExistence type="inferred from homology"/>
<dbReference type="STRING" id="1035195.HMPREF9997_00417"/>
<keyword evidence="2" id="KW-1003">Cell membrane</keyword>
<evidence type="ECO:0000256" key="3">
    <source>
        <dbReference type="ARBA" id="ARBA00022679"/>
    </source>
</evidence>
<reference evidence="9 10" key="1">
    <citation type="submission" date="2012-05" db="EMBL/GenBank/DDBJ databases">
        <authorList>
            <person name="Weinstock G."/>
            <person name="Sodergren E."/>
            <person name="Lobos E.A."/>
            <person name="Fulton L."/>
            <person name="Fulton R."/>
            <person name="Courtney L."/>
            <person name="Fronick C."/>
            <person name="O'Laughlin M."/>
            <person name="Godfrey J."/>
            <person name="Wilson R.M."/>
            <person name="Miner T."/>
            <person name="Farmer C."/>
            <person name="Delehaunty K."/>
            <person name="Cordes M."/>
            <person name="Minx P."/>
            <person name="Tomlinson C."/>
            <person name="Chen J."/>
            <person name="Wollam A."/>
            <person name="Pepin K.H."/>
            <person name="Bhonagiri V."/>
            <person name="Zhang X."/>
            <person name="Suruliraj S."/>
            <person name="Warren W."/>
            <person name="Mitreva M."/>
            <person name="Mardis E.R."/>
            <person name="Wilson R.K."/>
        </authorList>
    </citation>
    <scope>NUCLEOTIDE SEQUENCE [LARGE SCALE GENOMIC DNA]</scope>
    <source>
        <strain evidence="9 10">F0235</strain>
    </source>
</reference>
<feature type="transmembrane region" description="Helical" evidence="8">
    <location>
        <begin position="227"/>
        <end position="247"/>
    </location>
</feature>
<name>L1MM41_9CORY</name>
<dbReference type="eggNOG" id="COG5650">
    <property type="taxonomic scope" value="Bacteria"/>
</dbReference>
<dbReference type="GO" id="GO:0005886">
    <property type="term" value="C:plasma membrane"/>
    <property type="evidence" value="ECO:0007669"/>
    <property type="project" value="UniProtKB-SubCell"/>
</dbReference>
<feature type="transmembrane region" description="Helical" evidence="8">
    <location>
        <begin position="21"/>
        <end position="38"/>
    </location>
</feature>
<dbReference type="GO" id="GO:0016758">
    <property type="term" value="F:hexosyltransferase activity"/>
    <property type="evidence" value="ECO:0007669"/>
    <property type="project" value="InterPro"/>
</dbReference>
<evidence type="ECO:0000256" key="2">
    <source>
        <dbReference type="ARBA" id="ARBA00022475"/>
    </source>
</evidence>
<evidence type="ECO:0000256" key="6">
    <source>
        <dbReference type="ARBA" id="ARBA00023136"/>
    </source>
</evidence>
<evidence type="ECO:0000256" key="1">
    <source>
        <dbReference type="ARBA" id="ARBA00004651"/>
    </source>
</evidence>
<keyword evidence="4 8" id="KW-0812">Transmembrane</keyword>
<feature type="transmembrane region" description="Helical" evidence="8">
    <location>
        <begin position="101"/>
        <end position="125"/>
    </location>
</feature>
<accession>L1MM41</accession>
<organism evidence="9 10">
    <name type="scientific">Corynebacterium durum F0235</name>
    <dbReference type="NCBI Taxonomy" id="1035195"/>
    <lineage>
        <taxon>Bacteria</taxon>
        <taxon>Bacillati</taxon>
        <taxon>Actinomycetota</taxon>
        <taxon>Actinomycetes</taxon>
        <taxon>Mycobacteriales</taxon>
        <taxon>Corynebacteriaceae</taxon>
        <taxon>Corynebacterium</taxon>
    </lineage>
</organism>
<evidence type="ECO:0000313" key="10">
    <source>
        <dbReference type="Proteomes" id="UP000010445"/>
    </source>
</evidence>
<dbReference type="Proteomes" id="UP000010445">
    <property type="component" value="Unassembled WGS sequence"/>
</dbReference>
<comment type="similarity">
    <text evidence="7">Belongs to the glycosyltransferase 87 family.</text>
</comment>
<evidence type="ECO:0000256" key="4">
    <source>
        <dbReference type="ARBA" id="ARBA00022692"/>
    </source>
</evidence>
<keyword evidence="10" id="KW-1185">Reference proteome</keyword>
<gene>
    <name evidence="9" type="ORF">HMPREF9997_00417</name>
</gene>
<keyword evidence="6 8" id="KW-0472">Membrane</keyword>
<evidence type="ECO:0000256" key="8">
    <source>
        <dbReference type="SAM" id="Phobius"/>
    </source>
</evidence>
<comment type="subcellular location">
    <subcellularLocation>
        <location evidence="1">Cell membrane</location>
        <topology evidence="1">Multi-pass membrane protein</topology>
    </subcellularLocation>
</comment>
<keyword evidence="3" id="KW-0808">Transferase</keyword>
<dbReference type="Pfam" id="PF09594">
    <property type="entry name" value="GT87"/>
    <property type="match status" value="1"/>
</dbReference>
<dbReference type="RefSeq" id="WP_006062109.1">
    <property type="nucleotide sequence ID" value="NZ_KB290822.1"/>
</dbReference>
<feature type="transmembrane region" description="Helical" evidence="8">
    <location>
        <begin position="417"/>
        <end position="434"/>
    </location>
</feature>
<dbReference type="EMBL" id="AMEM01000007">
    <property type="protein sequence ID" value="EKX92130.1"/>
    <property type="molecule type" value="Genomic_DNA"/>
</dbReference>
<evidence type="ECO:0000313" key="9">
    <source>
        <dbReference type="EMBL" id="EKX92130.1"/>
    </source>
</evidence>
<dbReference type="AlphaFoldDB" id="L1MM41"/>
<feature type="transmembrane region" description="Helical" evidence="8">
    <location>
        <begin position="302"/>
        <end position="323"/>
    </location>
</feature>
<feature type="transmembrane region" description="Helical" evidence="8">
    <location>
        <begin position="199"/>
        <end position="221"/>
    </location>
</feature>
<feature type="transmembrane region" description="Helical" evidence="8">
    <location>
        <begin position="347"/>
        <end position="365"/>
    </location>
</feature>
<sequence>MNSPNSTRSTVTFGIQDVLRLIAFVGTAAGLIMTKIQIRATDFHVDMIIYRAGAQAFLENRPLYFQAFSAGDLGLPFIYPPFGALILGPLAKPEWITDEDAAAFVVMLSSLGVLLCLYLVASALLNRDASALKEAATNAASISMNSDRLVPFTVAAVLWPLALLSEPVWLNSQFAQINVVVMTLVVLDLMPRQRRIPQGWLIGVAAAIKLTPLVMLLYFVVRKEWRGIASAGVSAVVMTAIGAAFSWSRTQEFYTRVLFQMGSGGDFGVNSSYTSNSSIHAFLERWWSSKDRMLAHQHTISLWWLALSLITIAIVFFLMRALVRRGYNVESVMLNSALMLLVSPVSWSHHWVWIPLWIAVLLWHWRTATTVHGRRAFAVTSLGLSAMVLFEPPKWWFGDGVNVWELEVWKKIVVNDYTISTYLLFVFVFVALRFRQAHTHDAHPH</sequence>
<keyword evidence="5 8" id="KW-1133">Transmembrane helix</keyword>
<evidence type="ECO:0000256" key="7">
    <source>
        <dbReference type="ARBA" id="ARBA00024033"/>
    </source>
</evidence>